<sequence>MEFRKHFALLAVALGASVVSLSVAAVEPLKIGMILPMSGPFASYGKQIEHGARLYLQEHNNTFAGRKVELIVKDDTGVAPEISKRAAQELVVKDKVEILAGFGLTPSAFAVAPLATQAKTPMVVMNAASSSITTKSDYVLRVSHTLPQITAPIASWALKNNIKKVFTLVADYGPGHDAETQFKKTFTAGGGEIVGEVRTPVKSPDLAPFLQKIKDVKPDAVFLFLPPGEQTVGFIKGFAERGLAKAGIRIIATGDLTEEDQLDAMGDNALGIINSLQYSEVHNSPENKAYTAAYYKAYPKDRPNYMSVSGYDGMQLIAKTLEKTGGDANGAKFMAAAKGMAWVSPRGAISIDAETRDIVQTIYVRKVEKVGGKLQNVEFDQIANFKDPGKQ</sequence>
<reference evidence="4 5" key="1">
    <citation type="submission" date="2019-12" db="EMBL/GenBank/DDBJ databases">
        <title>Comparative genomics gives insights into the taxonomy of the Azoarcus-Aromatoleum group and reveals separate origins of nif in the plant-associated Azoarcus and non-plant-associated Aromatoleum sub-groups.</title>
        <authorList>
            <person name="Lafos M."/>
            <person name="Maluk M."/>
            <person name="Batista M."/>
            <person name="Junghare M."/>
            <person name="Carmona M."/>
            <person name="Faoro H."/>
            <person name="Cruz L.M."/>
            <person name="Battistoni F."/>
            <person name="De Souza E."/>
            <person name="Pedrosa F."/>
            <person name="Chen W.-M."/>
            <person name="Poole P.S."/>
            <person name="Dixon R.A."/>
            <person name="James E.K."/>
        </authorList>
    </citation>
    <scope>NUCLEOTIDE SEQUENCE [LARGE SCALE GENOMIC DNA]</scope>
    <source>
        <strain evidence="4 5">22Lin</strain>
    </source>
</reference>
<dbReference type="PANTHER" id="PTHR30483">
    <property type="entry name" value="LEUCINE-SPECIFIC-BINDING PROTEIN"/>
    <property type="match status" value="1"/>
</dbReference>
<dbReference type="PANTHER" id="PTHR30483:SF6">
    <property type="entry name" value="PERIPLASMIC BINDING PROTEIN OF ABC TRANSPORTER FOR NATURAL AMINO ACIDS"/>
    <property type="match status" value="1"/>
</dbReference>
<dbReference type="InterPro" id="IPR051010">
    <property type="entry name" value="BCAA_transport"/>
</dbReference>
<accession>A0ABX1Q7R2</accession>
<keyword evidence="2" id="KW-0732">Signal</keyword>
<dbReference type="Gene3D" id="3.40.50.2300">
    <property type="match status" value="2"/>
</dbReference>
<organism evidence="4 5">
    <name type="scientific">Aromatoleum diolicum</name>
    <dbReference type="NCBI Taxonomy" id="75796"/>
    <lineage>
        <taxon>Bacteria</taxon>
        <taxon>Pseudomonadati</taxon>
        <taxon>Pseudomonadota</taxon>
        <taxon>Betaproteobacteria</taxon>
        <taxon>Rhodocyclales</taxon>
        <taxon>Rhodocyclaceae</taxon>
        <taxon>Aromatoleum</taxon>
    </lineage>
</organism>
<dbReference type="Pfam" id="PF13458">
    <property type="entry name" value="Peripla_BP_6"/>
    <property type="match status" value="1"/>
</dbReference>
<evidence type="ECO:0000313" key="5">
    <source>
        <dbReference type="Proteomes" id="UP000648984"/>
    </source>
</evidence>
<dbReference type="EMBL" id="WTVQ01000002">
    <property type="protein sequence ID" value="NMG73456.1"/>
    <property type="molecule type" value="Genomic_DNA"/>
</dbReference>
<evidence type="ECO:0000256" key="1">
    <source>
        <dbReference type="ARBA" id="ARBA00010062"/>
    </source>
</evidence>
<gene>
    <name evidence="4" type="ORF">GPA25_01660</name>
</gene>
<dbReference type="Proteomes" id="UP000648984">
    <property type="component" value="Unassembled WGS sequence"/>
</dbReference>
<comment type="similarity">
    <text evidence="1">Belongs to the leucine-binding protein family.</text>
</comment>
<dbReference type="CDD" id="cd20013">
    <property type="entry name" value="PBP1_RPA0985_benzoate-like"/>
    <property type="match status" value="1"/>
</dbReference>
<keyword evidence="5" id="KW-1185">Reference proteome</keyword>
<dbReference type="SUPFAM" id="SSF53822">
    <property type="entry name" value="Periplasmic binding protein-like I"/>
    <property type="match status" value="1"/>
</dbReference>
<evidence type="ECO:0000256" key="2">
    <source>
        <dbReference type="ARBA" id="ARBA00022729"/>
    </source>
</evidence>
<evidence type="ECO:0000313" key="4">
    <source>
        <dbReference type="EMBL" id="NMG73456.1"/>
    </source>
</evidence>
<protein>
    <submittedName>
        <fullName evidence="4">ABC transporter substrate-binding protein</fullName>
    </submittedName>
</protein>
<dbReference type="InterPro" id="IPR028081">
    <property type="entry name" value="Leu-bd"/>
</dbReference>
<feature type="domain" description="Leucine-binding protein" evidence="3">
    <location>
        <begin position="28"/>
        <end position="369"/>
    </location>
</feature>
<evidence type="ECO:0000259" key="3">
    <source>
        <dbReference type="Pfam" id="PF13458"/>
    </source>
</evidence>
<dbReference type="InterPro" id="IPR028082">
    <property type="entry name" value="Peripla_BP_I"/>
</dbReference>
<proteinExistence type="inferred from homology"/>
<name>A0ABX1Q7R2_9RHOO</name>
<comment type="caution">
    <text evidence="4">The sequence shown here is derived from an EMBL/GenBank/DDBJ whole genome shotgun (WGS) entry which is preliminary data.</text>
</comment>